<evidence type="ECO:0000313" key="3">
    <source>
        <dbReference type="Proteomes" id="UP000318937"/>
    </source>
</evidence>
<keyword evidence="3" id="KW-1185">Reference proteome</keyword>
<dbReference type="Proteomes" id="UP000318937">
    <property type="component" value="Unassembled WGS sequence"/>
</dbReference>
<feature type="transmembrane region" description="Helical" evidence="1">
    <location>
        <begin position="7"/>
        <end position="26"/>
    </location>
</feature>
<dbReference type="AlphaFoldDB" id="A0A544TIK3"/>
<sequence length="125" mass="14292">MLKQIDELYKYVMIVLLVVYLINSIYLKELSLTFTIIGLVLVLEVVKHRHRIKQLTFPQLAIIGVVLLAGGAGTIYLLVLFQIFLEPFSLPSTLETMLLVLFVLICLYGLGHFLKRIFGRALENR</sequence>
<evidence type="ECO:0000256" key="1">
    <source>
        <dbReference type="SAM" id="Phobius"/>
    </source>
</evidence>
<comment type="caution">
    <text evidence="2">The sequence shown here is derived from an EMBL/GenBank/DDBJ whole genome shotgun (WGS) entry which is preliminary data.</text>
</comment>
<reference evidence="2 3" key="1">
    <citation type="submission" date="2019-05" db="EMBL/GenBank/DDBJ databases">
        <title>Psychrobacillus vulpis sp. nov., a new species isolated from feces of a red fox that inhabits in The Tablas de Daimiel Natural Park, Albacete, Spain.</title>
        <authorList>
            <person name="Rodriguez M."/>
            <person name="Reina J.C."/>
            <person name="Bejar V."/>
            <person name="Llamas I."/>
        </authorList>
    </citation>
    <scope>NUCLEOTIDE SEQUENCE [LARGE SCALE GENOMIC DNA]</scope>
    <source>
        <strain evidence="2 3">NHI-2</strain>
    </source>
</reference>
<keyword evidence="1" id="KW-1133">Transmembrane helix</keyword>
<dbReference type="RefSeq" id="WP_142605897.1">
    <property type="nucleotide sequence ID" value="NZ_VDGG01000009.1"/>
</dbReference>
<keyword evidence="1" id="KW-0812">Transmembrane</keyword>
<accession>A0A544TIK3</accession>
<feature type="transmembrane region" description="Helical" evidence="1">
    <location>
        <begin position="60"/>
        <end position="85"/>
    </location>
</feature>
<proteinExistence type="predicted"/>
<feature type="transmembrane region" description="Helical" evidence="1">
    <location>
        <begin position="97"/>
        <end position="114"/>
    </location>
</feature>
<evidence type="ECO:0000313" key="2">
    <source>
        <dbReference type="EMBL" id="TQR17281.1"/>
    </source>
</evidence>
<protein>
    <submittedName>
        <fullName evidence="2">Uncharacterized protein</fullName>
    </submittedName>
</protein>
<gene>
    <name evidence="2" type="ORF">FG383_05850</name>
</gene>
<keyword evidence="1" id="KW-0472">Membrane</keyword>
<dbReference type="EMBL" id="VDGG01000009">
    <property type="protein sequence ID" value="TQR17281.1"/>
    <property type="molecule type" value="Genomic_DNA"/>
</dbReference>
<organism evidence="2 3">
    <name type="scientific">Psychrobacillus soli</name>
    <dbReference type="NCBI Taxonomy" id="1543965"/>
    <lineage>
        <taxon>Bacteria</taxon>
        <taxon>Bacillati</taxon>
        <taxon>Bacillota</taxon>
        <taxon>Bacilli</taxon>
        <taxon>Bacillales</taxon>
        <taxon>Bacillaceae</taxon>
        <taxon>Psychrobacillus</taxon>
    </lineage>
</organism>
<name>A0A544TIK3_9BACI</name>
<dbReference type="OrthoDB" id="2968530at2"/>
<feature type="transmembrane region" description="Helical" evidence="1">
    <location>
        <begin position="32"/>
        <end position="48"/>
    </location>
</feature>